<accession>A0A1H6JQR6</accession>
<evidence type="ECO:0000313" key="1">
    <source>
        <dbReference type="EMBL" id="SEH62208.1"/>
    </source>
</evidence>
<dbReference type="AlphaFoldDB" id="A0A1H6JQR6"/>
<reference evidence="2" key="1">
    <citation type="submission" date="2016-06" db="EMBL/GenBank/DDBJ databases">
        <authorList>
            <person name="Petersen J."/>
            <person name="Sayavedra L."/>
        </authorList>
    </citation>
    <scope>NUCLEOTIDE SEQUENCE [LARGE SCALE GENOMIC DNA]</scope>
    <source>
        <strain evidence="2">BazSymB</strain>
    </source>
</reference>
<dbReference type="EMBL" id="CVUD02000046">
    <property type="protein sequence ID" value="SEH62208.1"/>
    <property type="molecule type" value="Genomic_DNA"/>
</dbReference>
<organism evidence="1 2">
    <name type="scientific">Bathymodiolus azoricus thioautotrophic gill symbiont</name>
    <dbReference type="NCBI Taxonomy" id="235205"/>
    <lineage>
        <taxon>Bacteria</taxon>
        <taxon>Pseudomonadati</taxon>
        <taxon>Pseudomonadota</taxon>
        <taxon>Gammaproteobacteria</taxon>
        <taxon>sulfur-oxidizing symbionts</taxon>
    </lineage>
</organism>
<proteinExistence type="predicted"/>
<protein>
    <submittedName>
        <fullName evidence="1">Uncharacterized protein</fullName>
    </submittedName>
</protein>
<sequence>MTSLNQKKAKWMARMFWCTAFQNAMNLIIYKVMQLKTTKALVGSPQLLISSLKQVHLPQRAV</sequence>
<dbReference type="Proteomes" id="UP000198559">
    <property type="component" value="Unassembled WGS sequence"/>
</dbReference>
<evidence type="ECO:0000313" key="2">
    <source>
        <dbReference type="Proteomes" id="UP000198559"/>
    </source>
</evidence>
<name>A0A1H6JQR6_9GAMM</name>
<gene>
    <name evidence="1" type="ORF">BAZSYMB_GORF0_GLIMMER3</name>
</gene>